<gene>
    <name evidence="3" type="ORF">GRF29_1g2553879</name>
</gene>
<sequence>MRPSTSNTGARGALGVAGRSIRPRTHGYSGERQHPCARQPFSHRPPRLLLASHRSSPRPQLPFLYPSGAYHLSNTQLARLFSISANQKKFIRETARESVKWTLIIFFATSCFSIASLGVLSERQERAFPSPHEWSLLTRFRFRRGKWWQVPENNEEEGFPNWARVYDELQRALSRLEDPAKDGAGLREPDGRRLLVPGVGQTGFDLDAKSGEWRQGYYEVLMGMATAAERLEGWVTTKSRRYVWAPEFVPSPTNPRPKATLPSQLPIPDEEHRIPAADVPETFYLKIITTHGFTTHQRMTAALAYADWLAFKQLPDSAEEMYRWALDIAVSGLPTPQPDTVINPDTQVLSATAPREHLTPNLVYAATNLATFHASQGNLTVALPILVSLLRARLDADPVPPKPISKPTDSSFIGTITSLLHEPEYPPLPPTGDEVLLRRPEDRCEEAALKSYIGEILFAVADSPAGRTQGLSWVRDAVSTAKTAQSIPIIQSDSPLRKKCESCEEVGLEAWGKIMTYLVADARQRKANVEESRLRRLWWTLWPGAIQALDKDVEDKEGEEEGVVMRLNKLRAKMLKEEYEEMDRKYARTFVF</sequence>
<name>A0AAN6M9K3_9PLEO</name>
<keyword evidence="2" id="KW-1133">Transmembrane helix</keyword>
<feature type="transmembrane region" description="Helical" evidence="2">
    <location>
        <begin position="101"/>
        <end position="120"/>
    </location>
</feature>
<dbReference type="AlphaFoldDB" id="A0AAN6M9K3"/>
<evidence type="ECO:0008006" key="5">
    <source>
        <dbReference type="Google" id="ProtNLM"/>
    </source>
</evidence>
<organism evidence="3 4">
    <name type="scientific">Pseudopithomyces chartarum</name>
    <dbReference type="NCBI Taxonomy" id="1892770"/>
    <lineage>
        <taxon>Eukaryota</taxon>
        <taxon>Fungi</taxon>
        <taxon>Dikarya</taxon>
        <taxon>Ascomycota</taxon>
        <taxon>Pezizomycotina</taxon>
        <taxon>Dothideomycetes</taxon>
        <taxon>Pleosporomycetidae</taxon>
        <taxon>Pleosporales</taxon>
        <taxon>Massarineae</taxon>
        <taxon>Didymosphaeriaceae</taxon>
        <taxon>Pseudopithomyces</taxon>
    </lineage>
</organism>
<dbReference type="EMBL" id="WVTA01000001">
    <property type="protein sequence ID" value="KAK3217274.1"/>
    <property type="molecule type" value="Genomic_DNA"/>
</dbReference>
<keyword evidence="2" id="KW-0812">Transmembrane</keyword>
<comment type="caution">
    <text evidence="3">The sequence shown here is derived from an EMBL/GenBank/DDBJ whole genome shotgun (WGS) entry which is preliminary data.</text>
</comment>
<evidence type="ECO:0000256" key="1">
    <source>
        <dbReference type="SAM" id="MobiDB-lite"/>
    </source>
</evidence>
<evidence type="ECO:0000313" key="4">
    <source>
        <dbReference type="Proteomes" id="UP001280581"/>
    </source>
</evidence>
<keyword evidence="4" id="KW-1185">Reference proteome</keyword>
<protein>
    <recommendedName>
        <fullName evidence="5">MFS maltose permease</fullName>
    </recommendedName>
</protein>
<accession>A0AAN6M9K3</accession>
<dbReference type="Proteomes" id="UP001280581">
    <property type="component" value="Unassembled WGS sequence"/>
</dbReference>
<evidence type="ECO:0000256" key="2">
    <source>
        <dbReference type="SAM" id="Phobius"/>
    </source>
</evidence>
<evidence type="ECO:0000313" key="3">
    <source>
        <dbReference type="EMBL" id="KAK3217274.1"/>
    </source>
</evidence>
<proteinExistence type="predicted"/>
<reference evidence="3 4" key="1">
    <citation type="submission" date="2021-02" db="EMBL/GenBank/DDBJ databases">
        <title>Genome assembly of Pseudopithomyces chartarum.</title>
        <authorList>
            <person name="Jauregui R."/>
            <person name="Singh J."/>
            <person name="Voisey C."/>
        </authorList>
    </citation>
    <scope>NUCLEOTIDE SEQUENCE [LARGE SCALE GENOMIC DNA]</scope>
    <source>
        <strain evidence="3 4">AGR01</strain>
    </source>
</reference>
<feature type="region of interest" description="Disordered" evidence="1">
    <location>
        <begin position="1"/>
        <end position="43"/>
    </location>
</feature>
<keyword evidence="2" id="KW-0472">Membrane</keyword>